<dbReference type="EMBL" id="JACIBS010000001">
    <property type="protein sequence ID" value="MBB3662171.1"/>
    <property type="molecule type" value="Genomic_DNA"/>
</dbReference>
<evidence type="ECO:0000256" key="4">
    <source>
        <dbReference type="SAM" id="Phobius"/>
    </source>
</evidence>
<sequence>MSSDEPEKARATGETEDGTGAAGADVPGTADGDVDGAETVAASESAESAESSADSAAEKPADTDGDDDVDSGADDGVADDGTEGGSTEGDSTEGDGTEAEDEAEDEAEEGRSVPPRWALLGAAAFATAAFIVAAVFGVWWLVSATGDDAEVAAQRQDVTRVAGQAVTAFTELDHTKLDEYFSRQKELSTGELANQIQQAEKTYREAITKAKSKVTTTVHDVAVSELNDREGKASAIVAASADIKRGDQEGMKTMRLEVQLSRDGEDGPWKVSQIGDVPVTGGGQQ</sequence>
<feature type="transmembrane region" description="Helical" evidence="4">
    <location>
        <begin position="117"/>
        <end position="142"/>
    </location>
</feature>
<feature type="compositionally biased region" description="Acidic residues" evidence="3">
    <location>
        <begin position="63"/>
        <end position="82"/>
    </location>
</feature>
<feature type="region of interest" description="Disordered" evidence="3">
    <location>
        <begin position="262"/>
        <end position="285"/>
    </location>
</feature>
<gene>
    <name evidence="5" type="ORF">FB384_001075</name>
</gene>
<organism evidence="5 6">
    <name type="scientific">Prauserella sediminis</name>
    <dbReference type="NCBI Taxonomy" id="577680"/>
    <lineage>
        <taxon>Bacteria</taxon>
        <taxon>Bacillati</taxon>
        <taxon>Actinomycetota</taxon>
        <taxon>Actinomycetes</taxon>
        <taxon>Pseudonocardiales</taxon>
        <taxon>Pseudonocardiaceae</taxon>
        <taxon>Prauserella</taxon>
        <taxon>Prauserella salsuginis group</taxon>
    </lineage>
</organism>
<evidence type="ECO:0000256" key="2">
    <source>
        <dbReference type="ARBA" id="ARBA00023136"/>
    </source>
</evidence>
<dbReference type="GO" id="GO:0016020">
    <property type="term" value="C:membrane"/>
    <property type="evidence" value="ECO:0007669"/>
    <property type="project" value="UniProtKB-SubCell"/>
</dbReference>
<proteinExistence type="predicted"/>
<dbReference type="RefSeq" id="WP_183779694.1">
    <property type="nucleotide sequence ID" value="NZ_JACIBS010000001.1"/>
</dbReference>
<feature type="region of interest" description="Disordered" evidence="3">
    <location>
        <begin position="1"/>
        <end position="112"/>
    </location>
</feature>
<feature type="compositionally biased region" description="Low complexity" evidence="3">
    <location>
        <begin position="41"/>
        <end position="55"/>
    </location>
</feature>
<keyword evidence="6" id="KW-1185">Reference proteome</keyword>
<comment type="subcellular location">
    <subcellularLocation>
        <location evidence="1">Membrane</location>
    </subcellularLocation>
</comment>
<evidence type="ECO:0000313" key="6">
    <source>
        <dbReference type="Proteomes" id="UP000564573"/>
    </source>
</evidence>
<evidence type="ECO:0000313" key="5">
    <source>
        <dbReference type="EMBL" id="MBB3662171.1"/>
    </source>
</evidence>
<dbReference type="Proteomes" id="UP000564573">
    <property type="component" value="Unassembled WGS sequence"/>
</dbReference>
<feature type="compositionally biased region" description="Acidic residues" evidence="3">
    <location>
        <begin position="90"/>
        <end position="108"/>
    </location>
</feature>
<evidence type="ECO:0000256" key="1">
    <source>
        <dbReference type="ARBA" id="ARBA00004370"/>
    </source>
</evidence>
<name>A0A839XHE4_9PSEU</name>
<comment type="caution">
    <text evidence="5">The sequence shown here is derived from an EMBL/GenBank/DDBJ whole genome shotgun (WGS) entry which is preliminary data.</text>
</comment>
<protein>
    <submittedName>
        <fullName evidence="5">Mce-associated membrane protein</fullName>
    </submittedName>
</protein>
<keyword evidence="2 4" id="KW-0472">Membrane</keyword>
<keyword evidence="4" id="KW-1133">Transmembrane helix</keyword>
<dbReference type="AlphaFoldDB" id="A0A839XHE4"/>
<accession>A0A839XHE4</accession>
<dbReference type="PANTHER" id="PTHR37042:SF4">
    <property type="entry name" value="OUTER MEMBRANE PROTEIN RV1973"/>
    <property type="match status" value="1"/>
</dbReference>
<reference evidence="5 6" key="1">
    <citation type="submission" date="2020-08" db="EMBL/GenBank/DDBJ databases">
        <title>Sequencing the genomes of 1000 actinobacteria strains.</title>
        <authorList>
            <person name="Klenk H.-P."/>
        </authorList>
    </citation>
    <scope>NUCLEOTIDE SEQUENCE [LARGE SCALE GENOMIC DNA]</scope>
    <source>
        <strain evidence="5 6">DSM 45267</strain>
    </source>
</reference>
<keyword evidence="4" id="KW-0812">Transmembrane</keyword>
<evidence type="ECO:0000256" key="3">
    <source>
        <dbReference type="SAM" id="MobiDB-lite"/>
    </source>
</evidence>
<dbReference type="PANTHER" id="PTHR37042">
    <property type="entry name" value="OUTER MEMBRANE PROTEIN RV1973"/>
    <property type="match status" value="1"/>
</dbReference>
<feature type="compositionally biased region" description="Basic and acidic residues" evidence="3">
    <location>
        <begin position="1"/>
        <end position="13"/>
    </location>
</feature>